<comment type="cofactor">
    <cofactor evidence="13">
        <name>[4Fe-4S] cluster</name>
        <dbReference type="ChEBI" id="CHEBI:49883"/>
    </cofactor>
    <text evidence="13">Binds 1 [4Fe-4S] cluster.</text>
</comment>
<dbReference type="EC" id="3.2.2.31" evidence="3 13"/>
<evidence type="ECO:0000259" key="14">
    <source>
        <dbReference type="SMART" id="SM00478"/>
    </source>
</evidence>
<dbReference type="InterPro" id="IPR005760">
    <property type="entry name" value="A/G_AdeGlyc_MutY"/>
</dbReference>
<comment type="similarity">
    <text evidence="2 13">Belongs to the Nth/MutY family.</text>
</comment>
<feature type="domain" description="HhH-GPD" evidence="14">
    <location>
        <begin position="39"/>
        <end position="190"/>
    </location>
</feature>
<evidence type="ECO:0000256" key="8">
    <source>
        <dbReference type="ARBA" id="ARBA00022801"/>
    </source>
</evidence>
<keyword evidence="10" id="KW-0411">Iron-sulfur</keyword>
<keyword evidence="8 15" id="KW-0378">Hydrolase</keyword>
<evidence type="ECO:0000256" key="4">
    <source>
        <dbReference type="ARBA" id="ARBA00022023"/>
    </source>
</evidence>
<proteinExistence type="inferred from homology"/>
<dbReference type="InterPro" id="IPR023170">
    <property type="entry name" value="HhH_base_excis_C"/>
</dbReference>
<dbReference type="Gene3D" id="1.10.340.30">
    <property type="entry name" value="Hypothetical protein, domain 2"/>
    <property type="match status" value="1"/>
</dbReference>
<keyword evidence="9 13" id="KW-0408">Iron</keyword>
<dbReference type="Gene3D" id="1.10.1670.10">
    <property type="entry name" value="Helix-hairpin-Helix base-excision DNA repair enzymes (C-terminal)"/>
    <property type="match status" value="1"/>
</dbReference>
<keyword evidence="11" id="KW-0234">DNA repair</keyword>
<dbReference type="Pfam" id="PF00633">
    <property type="entry name" value="HHH"/>
    <property type="match status" value="1"/>
</dbReference>
<protein>
    <recommendedName>
        <fullName evidence="4 13">Adenine DNA glycosylase</fullName>
        <ecNumber evidence="3 13">3.2.2.31</ecNumber>
    </recommendedName>
</protein>
<dbReference type="Gene3D" id="3.90.79.10">
    <property type="entry name" value="Nucleoside Triphosphate Pyrophosphohydrolase"/>
    <property type="match status" value="1"/>
</dbReference>
<comment type="caution">
    <text evidence="15">The sequence shown here is derived from an EMBL/GenBank/DDBJ whole genome shotgun (WGS) entry which is preliminary data.</text>
</comment>
<dbReference type="Proteomes" id="UP001314796">
    <property type="component" value="Unassembled WGS sequence"/>
</dbReference>
<keyword evidence="6" id="KW-0479">Metal-binding</keyword>
<dbReference type="SUPFAM" id="SSF48150">
    <property type="entry name" value="DNA-glycosylase"/>
    <property type="match status" value="1"/>
</dbReference>
<dbReference type="NCBIfam" id="TIGR01084">
    <property type="entry name" value="mutY"/>
    <property type="match status" value="1"/>
</dbReference>
<dbReference type="GO" id="GO:0016798">
    <property type="term" value="F:hydrolase activity, acting on glycosyl bonds"/>
    <property type="evidence" value="ECO:0007669"/>
    <property type="project" value="UniProtKB-KW"/>
</dbReference>
<sequence length="354" mass="41053">MIEKEQIVIDLLKWFKQNKRWMPWRETKNPYYIWISEIMLQQTRVETVIDYYTRFIERFPTIEDLAAATEEDVLKSWEGLGYYSRGRNLHKAAKVILEKHQGIVPSTYKEIIKIPGIGPYTAGAVLSIAYNQPVPAIDGNVMRVYSRLYNISKDIMAKETVEEVRQRVEVMMPDGYCGDFSEALMELGATICTPKNYKCEACPIRDYCRAKEQNLQEQLPVRIIKTKVTQHNKAVLWIEDKIHNQILVKKNKDSGLLAGMWVLPTLDLEKKSKAVEDVQQVIDEKTDSLKGVTIEEYVGESKHVFTHQKWQISIFRGVCTNHEDLRDTEFQWVSKGQLKDLAFPTVYIKIISVS</sequence>
<organism evidence="15 16">
    <name type="scientific">Alkaliphilus hydrothermalis</name>
    <dbReference type="NCBI Taxonomy" id="1482730"/>
    <lineage>
        <taxon>Bacteria</taxon>
        <taxon>Bacillati</taxon>
        <taxon>Bacillota</taxon>
        <taxon>Clostridia</taxon>
        <taxon>Peptostreptococcales</taxon>
        <taxon>Natronincolaceae</taxon>
        <taxon>Alkaliphilus</taxon>
    </lineage>
</organism>
<dbReference type="InterPro" id="IPR029119">
    <property type="entry name" value="MutY_C"/>
</dbReference>
<evidence type="ECO:0000256" key="9">
    <source>
        <dbReference type="ARBA" id="ARBA00023004"/>
    </source>
</evidence>
<reference evidence="15 16" key="1">
    <citation type="submission" date="2021-01" db="EMBL/GenBank/DDBJ databases">
        <title>Genomic Encyclopedia of Type Strains, Phase IV (KMG-IV): sequencing the most valuable type-strain genomes for metagenomic binning, comparative biology and taxonomic classification.</title>
        <authorList>
            <person name="Goeker M."/>
        </authorList>
    </citation>
    <scope>NUCLEOTIDE SEQUENCE [LARGE SCALE GENOMIC DNA]</scope>
    <source>
        <strain evidence="15 16">DSM 25890</strain>
    </source>
</reference>
<evidence type="ECO:0000256" key="13">
    <source>
        <dbReference type="RuleBase" id="RU365096"/>
    </source>
</evidence>
<evidence type="ECO:0000256" key="12">
    <source>
        <dbReference type="ARBA" id="ARBA00023295"/>
    </source>
</evidence>
<evidence type="ECO:0000256" key="7">
    <source>
        <dbReference type="ARBA" id="ARBA00022763"/>
    </source>
</evidence>
<keyword evidence="12 13" id="KW-0326">Glycosidase</keyword>
<comment type="function">
    <text evidence="13">Adenine glycosylase active on G-A mispairs.</text>
</comment>
<dbReference type="InterPro" id="IPR044298">
    <property type="entry name" value="MIG/MutY"/>
</dbReference>
<evidence type="ECO:0000256" key="5">
    <source>
        <dbReference type="ARBA" id="ARBA00022485"/>
    </source>
</evidence>
<dbReference type="SMART" id="SM00478">
    <property type="entry name" value="ENDO3c"/>
    <property type="match status" value="1"/>
</dbReference>
<dbReference type="InterPro" id="IPR011257">
    <property type="entry name" value="DNA_glycosylase"/>
</dbReference>
<evidence type="ECO:0000256" key="2">
    <source>
        <dbReference type="ARBA" id="ARBA00008343"/>
    </source>
</evidence>
<dbReference type="PANTHER" id="PTHR42944">
    <property type="entry name" value="ADENINE DNA GLYCOSYLASE"/>
    <property type="match status" value="1"/>
</dbReference>
<keyword evidence="16" id="KW-1185">Reference proteome</keyword>
<name>A0ABS2NRS3_9FIRM</name>
<comment type="catalytic activity">
    <reaction evidence="1 13">
        <text>Hydrolyzes free adenine bases from 7,8-dihydro-8-oxoguanine:adenine mismatched double-stranded DNA, leaving an apurinic site.</text>
        <dbReference type="EC" id="3.2.2.31"/>
    </reaction>
</comment>
<dbReference type="EMBL" id="JAFBEE010000015">
    <property type="protein sequence ID" value="MBM7615648.1"/>
    <property type="molecule type" value="Genomic_DNA"/>
</dbReference>
<evidence type="ECO:0000256" key="11">
    <source>
        <dbReference type="ARBA" id="ARBA00023204"/>
    </source>
</evidence>
<dbReference type="SMART" id="SM00525">
    <property type="entry name" value="FES"/>
    <property type="match status" value="1"/>
</dbReference>
<gene>
    <name evidence="15" type="ORF">JOC73_002221</name>
</gene>
<dbReference type="SUPFAM" id="SSF55811">
    <property type="entry name" value="Nudix"/>
    <property type="match status" value="1"/>
</dbReference>
<keyword evidence="5" id="KW-0004">4Fe-4S</keyword>
<dbReference type="PANTHER" id="PTHR42944:SF1">
    <property type="entry name" value="ADENINE DNA GLYCOSYLASE"/>
    <property type="match status" value="1"/>
</dbReference>
<dbReference type="RefSeq" id="WP_204403079.1">
    <property type="nucleotide sequence ID" value="NZ_JAFBEE010000015.1"/>
</dbReference>
<dbReference type="PROSITE" id="PS01155">
    <property type="entry name" value="ENDONUCLEASE_III_2"/>
    <property type="match status" value="1"/>
</dbReference>
<dbReference type="InterPro" id="IPR004036">
    <property type="entry name" value="Endonuclease-III-like_CS2"/>
</dbReference>
<dbReference type="InterPro" id="IPR003265">
    <property type="entry name" value="HhH-GPD_domain"/>
</dbReference>
<dbReference type="InterPro" id="IPR015797">
    <property type="entry name" value="NUDIX_hydrolase-like_dom_sf"/>
</dbReference>
<evidence type="ECO:0000256" key="1">
    <source>
        <dbReference type="ARBA" id="ARBA00000843"/>
    </source>
</evidence>
<keyword evidence="7 13" id="KW-0227">DNA damage</keyword>
<dbReference type="Pfam" id="PF00730">
    <property type="entry name" value="HhH-GPD"/>
    <property type="match status" value="1"/>
</dbReference>
<evidence type="ECO:0000313" key="15">
    <source>
        <dbReference type="EMBL" id="MBM7615648.1"/>
    </source>
</evidence>
<dbReference type="InterPro" id="IPR003651">
    <property type="entry name" value="Endonuclease3_FeS-loop_motif"/>
</dbReference>
<accession>A0ABS2NRS3</accession>
<evidence type="ECO:0000256" key="10">
    <source>
        <dbReference type="ARBA" id="ARBA00023014"/>
    </source>
</evidence>
<evidence type="ECO:0000313" key="16">
    <source>
        <dbReference type="Proteomes" id="UP001314796"/>
    </source>
</evidence>
<evidence type="ECO:0000256" key="3">
    <source>
        <dbReference type="ARBA" id="ARBA00012045"/>
    </source>
</evidence>
<dbReference type="InterPro" id="IPR000445">
    <property type="entry name" value="HhH_motif"/>
</dbReference>
<dbReference type="CDD" id="cd03431">
    <property type="entry name" value="NUDIX_DNA_Glycosylase_C-MutY"/>
    <property type="match status" value="1"/>
</dbReference>
<dbReference type="CDD" id="cd00056">
    <property type="entry name" value="ENDO3c"/>
    <property type="match status" value="1"/>
</dbReference>
<dbReference type="Pfam" id="PF14815">
    <property type="entry name" value="NUDIX_4"/>
    <property type="match status" value="1"/>
</dbReference>
<evidence type="ECO:0000256" key="6">
    <source>
        <dbReference type="ARBA" id="ARBA00022723"/>
    </source>
</evidence>